<feature type="domain" description="HTH lysR-type" evidence="5">
    <location>
        <begin position="5"/>
        <end position="62"/>
    </location>
</feature>
<keyword evidence="2" id="KW-0805">Transcription regulation</keyword>
<dbReference type="SUPFAM" id="SSF53850">
    <property type="entry name" value="Periplasmic binding protein-like II"/>
    <property type="match status" value="1"/>
</dbReference>
<dbReference type="PANTHER" id="PTHR30537:SF81">
    <property type="entry name" value="TRANSCRIPTIONAL REGULATOR-RELATED"/>
    <property type="match status" value="1"/>
</dbReference>
<dbReference type="InterPro" id="IPR036388">
    <property type="entry name" value="WH-like_DNA-bd_sf"/>
</dbReference>
<evidence type="ECO:0000259" key="5">
    <source>
        <dbReference type="PROSITE" id="PS50931"/>
    </source>
</evidence>
<sequence length="301" mass="32794">MPNDLKLQGLAAFIAAVEEGSVSAAARRLGCSKSVVSERLVDLERALGTRLLQRTTRRMSLTADGESFLPRARRILAEAKEAVAELSDRRSSLMGPLRISAPVSFGVLHLGPALYAFLAQHPGIDLSLELDDRFVDAASDGFDAVLRHGPVTDCRLVAKRLATSRRVLVASPAYLAREGRPTSLDELCRRNGILYINRETDWRFAVDGGWRVVHPRASLRVNNGMVMRDAAKAGLGLTLLPTFFVRSELESGALEQVEVGAEAEGAELFLAYPREGVVQAKLAALVDSLKRSFGEPPYWDG</sequence>
<reference evidence="7" key="1">
    <citation type="journal article" date="2019" name="Int. J. Syst. Evol. Microbiol.">
        <title>The Global Catalogue of Microorganisms (GCM) 10K type strain sequencing project: providing services to taxonomists for standard genome sequencing and annotation.</title>
        <authorList>
            <consortium name="The Broad Institute Genomics Platform"/>
            <consortium name="The Broad Institute Genome Sequencing Center for Infectious Disease"/>
            <person name="Wu L."/>
            <person name="Ma J."/>
        </authorList>
    </citation>
    <scope>NUCLEOTIDE SEQUENCE [LARGE SCALE GENOMIC DNA]</scope>
    <source>
        <strain evidence="7">CGMCC 1.16619</strain>
    </source>
</reference>
<dbReference type="Pfam" id="PF03466">
    <property type="entry name" value="LysR_substrate"/>
    <property type="match status" value="1"/>
</dbReference>
<keyword evidence="3" id="KW-0238">DNA-binding</keyword>
<dbReference type="InterPro" id="IPR005119">
    <property type="entry name" value="LysR_subst-bd"/>
</dbReference>
<organism evidence="6 7">
    <name type="scientific">Rhodanobacter ginsengisoli</name>
    <dbReference type="NCBI Taxonomy" id="418646"/>
    <lineage>
        <taxon>Bacteria</taxon>
        <taxon>Pseudomonadati</taxon>
        <taxon>Pseudomonadota</taxon>
        <taxon>Gammaproteobacteria</taxon>
        <taxon>Lysobacterales</taxon>
        <taxon>Rhodanobacteraceae</taxon>
        <taxon>Rhodanobacter</taxon>
    </lineage>
</organism>
<keyword evidence="7" id="KW-1185">Reference proteome</keyword>
<dbReference type="SUPFAM" id="SSF46785">
    <property type="entry name" value="Winged helix' DNA-binding domain"/>
    <property type="match status" value="1"/>
</dbReference>
<evidence type="ECO:0000313" key="6">
    <source>
        <dbReference type="EMBL" id="MFC5526047.1"/>
    </source>
</evidence>
<name>A0ABW0QR71_9GAMM</name>
<dbReference type="Gene3D" id="1.10.10.10">
    <property type="entry name" value="Winged helix-like DNA-binding domain superfamily/Winged helix DNA-binding domain"/>
    <property type="match status" value="1"/>
</dbReference>
<protein>
    <submittedName>
        <fullName evidence="6">LysR family transcriptional regulator</fullName>
    </submittedName>
</protein>
<keyword evidence="4" id="KW-0804">Transcription</keyword>
<evidence type="ECO:0000256" key="2">
    <source>
        <dbReference type="ARBA" id="ARBA00023015"/>
    </source>
</evidence>
<dbReference type="InterPro" id="IPR000847">
    <property type="entry name" value="LysR_HTH_N"/>
</dbReference>
<dbReference type="CDD" id="cd08422">
    <property type="entry name" value="PBP2_CrgA_like"/>
    <property type="match status" value="1"/>
</dbReference>
<dbReference type="EMBL" id="JBHSNF010000002">
    <property type="protein sequence ID" value="MFC5526047.1"/>
    <property type="molecule type" value="Genomic_DNA"/>
</dbReference>
<evidence type="ECO:0000256" key="1">
    <source>
        <dbReference type="ARBA" id="ARBA00009437"/>
    </source>
</evidence>
<dbReference type="Proteomes" id="UP001596114">
    <property type="component" value="Unassembled WGS sequence"/>
</dbReference>
<gene>
    <name evidence="6" type="ORF">ACFPPA_09855</name>
</gene>
<evidence type="ECO:0000256" key="3">
    <source>
        <dbReference type="ARBA" id="ARBA00023125"/>
    </source>
</evidence>
<evidence type="ECO:0000313" key="7">
    <source>
        <dbReference type="Proteomes" id="UP001596114"/>
    </source>
</evidence>
<dbReference type="PROSITE" id="PS50931">
    <property type="entry name" value="HTH_LYSR"/>
    <property type="match status" value="1"/>
</dbReference>
<dbReference type="Pfam" id="PF00126">
    <property type="entry name" value="HTH_1"/>
    <property type="match status" value="1"/>
</dbReference>
<comment type="similarity">
    <text evidence="1">Belongs to the LysR transcriptional regulatory family.</text>
</comment>
<dbReference type="Gene3D" id="3.40.190.290">
    <property type="match status" value="1"/>
</dbReference>
<comment type="caution">
    <text evidence="6">The sequence shown here is derived from an EMBL/GenBank/DDBJ whole genome shotgun (WGS) entry which is preliminary data.</text>
</comment>
<dbReference type="InterPro" id="IPR036390">
    <property type="entry name" value="WH_DNA-bd_sf"/>
</dbReference>
<accession>A0ABW0QR71</accession>
<evidence type="ECO:0000256" key="4">
    <source>
        <dbReference type="ARBA" id="ARBA00023163"/>
    </source>
</evidence>
<dbReference type="PANTHER" id="PTHR30537">
    <property type="entry name" value="HTH-TYPE TRANSCRIPTIONAL REGULATOR"/>
    <property type="match status" value="1"/>
</dbReference>
<proteinExistence type="inferred from homology"/>
<dbReference type="InterPro" id="IPR058163">
    <property type="entry name" value="LysR-type_TF_proteobact-type"/>
</dbReference>
<dbReference type="RefSeq" id="WP_377319596.1">
    <property type="nucleotide sequence ID" value="NZ_JBHSNF010000002.1"/>
</dbReference>